<evidence type="ECO:0000256" key="5">
    <source>
        <dbReference type="ARBA" id="ARBA00022723"/>
    </source>
</evidence>
<dbReference type="GO" id="GO:0000049">
    <property type="term" value="F:tRNA binding"/>
    <property type="evidence" value="ECO:0007669"/>
    <property type="project" value="UniProtKB-KW"/>
</dbReference>
<dbReference type="GO" id="GO:0005524">
    <property type="term" value="F:ATP binding"/>
    <property type="evidence" value="ECO:0007669"/>
    <property type="project" value="UniProtKB-UniRule"/>
</dbReference>
<feature type="binding site" evidence="14">
    <location>
        <position position="660"/>
    </location>
    <ligand>
        <name>Zn(2+)</name>
        <dbReference type="ChEBI" id="CHEBI:29105"/>
    </ligand>
</feature>
<keyword evidence="5 14" id="KW-0479">Metal-binding</keyword>
<dbReference type="PANTHER" id="PTHR11777">
    <property type="entry name" value="ALANYL-TRNA SYNTHETASE"/>
    <property type="match status" value="1"/>
</dbReference>
<dbReference type="FunFam" id="3.30.980.10:FF:000004">
    <property type="entry name" value="Alanine--tRNA ligase, cytoplasmic"/>
    <property type="match status" value="1"/>
</dbReference>
<accession>W8GF85</accession>
<dbReference type="Gene3D" id="3.30.980.10">
    <property type="entry name" value="Threonyl-trna Synthetase, Chain A, domain 2"/>
    <property type="match status" value="1"/>
</dbReference>
<dbReference type="GO" id="GO:0004813">
    <property type="term" value="F:alanine-tRNA ligase activity"/>
    <property type="evidence" value="ECO:0007669"/>
    <property type="project" value="UniProtKB-UniRule"/>
</dbReference>
<comment type="catalytic activity">
    <reaction evidence="13 14">
        <text>tRNA(Ala) + L-alanine + ATP = L-alanyl-tRNA(Ala) + AMP + diphosphate</text>
        <dbReference type="Rhea" id="RHEA:12540"/>
        <dbReference type="Rhea" id="RHEA-COMP:9657"/>
        <dbReference type="Rhea" id="RHEA-COMP:9923"/>
        <dbReference type="ChEBI" id="CHEBI:30616"/>
        <dbReference type="ChEBI" id="CHEBI:33019"/>
        <dbReference type="ChEBI" id="CHEBI:57972"/>
        <dbReference type="ChEBI" id="CHEBI:78442"/>
        <dbReference type="ChEBI" id="CHEBI:78497"/>
        <dbReference type="ChEBI" id="CHEBI:456215"/>
        <dbReference type="EC" id="6.1.1.7"/>
    </reaction>
</comment>
<dbReference type="SUPFAM" id="SSF55681">
    <property type="entry name" value="Class II aaRS and biotin synthetases"/>
    <property type="match status" value="1"/>
</dbReference>
<keyword evidence="3 14" id="KW-0820">tRNA-binding</keyword>
<feature type="domain" description="Alanyl-transfer RNA synthetases family profile" evidence="15">
    <location>
        <begin position="4"/>
        <end position="703"/>
    </location>
</feature>
<comment type="subcellular location">
    <subcellularLocation>
        <location evidence="14">Cytoplasm</location>
    </subcellularLocation>
</comment>
<name>W8GF85_9MOLU</name>
<evidence type="ECO:0000256" key="12">
    <source>
        <dbReference type="ARBA" id="ARBA00024779"/>
    </source>
</evidence>
<evidence type="ECO:0000256" key="3">
    <source>
        <dbReference type="ARBA" id="ARBA00022555"/>
    </source>
</evidence>
<dbReference type="PROSITE" id="PS50860">
    <property type="entry name" value="AA_TRNA_LIGASE_II_ALA"/>
    <property type="match status" value="1"/>
</dbReference>
<dbReference type="eggNOG" id="COG0013">
    <property type="taxonomic scope" value="Bacteria"/>
</dbReference>
<evidence type="ECO:0000256" key="8">
    <source>
        <dbReference type="ARBA" id="ARBA00022840"/>
    </source>
</evidence>
<dbReference type="Gene3D" id="2.40.30.130">
    <property type="match status" value="1"/>
</dbReference>
<dbReference type="PANTHER" id="PTHR11777:SF9">
    <property type="entry name" value="ALANINE--TRNA LIGASE, CYTOPLASMIC"/>
    <property type="match status" value="1"/>
</dbReference>
<feature type="binding site" evidence="14">
    <location>
        <position position="664"/>
    </location>
    <ligand>
        <name>Zn(2+)</name>
        <dbReference type="ChEBI" id="CHEBI:29105"/>
    </ligand>
</feature>
<dbReference type="EC" id="6.1.1.7" evidence="14"/>
<dbReference type="FunFam" id="3.30.930.10:FF:000046">
    <property type="entry name" value="Alanine--tRNA ligase"/>
    <property type="match status" value="1"/>
</dbReference>
<feature type="binding site" evidence="14">
    <location>
        <position position="558"/>
    </location>
    <ligand>
        <name>Zn(2+)</name>
        <dbReference type="ChEBI" id="CHEBI:29105"/>
    </ligand>
</feature>
<comment type="domain">
    <text evidence="14">Consists of three domains; the N-terminal catalytic domain, the editing domain and the C-terminal C-Ala domain. The editing domain removes incorrectly charged amino acids, while the C-Ala domain, along with tRNA(Ala), serves as a bridge to cooperatively bring together the editing and aminoacylation centers thus stimulating deacylation of misacylated tRNAs.</text>
</comment>
<evidence type="ECO:0000313" key="17">
    <source>
        <dbReference type="Proteomes" id="UP000019450"/>
    </source>
</evidence>
<dbReference type="KEGG" id="hcr:X271_00308"/>
<organism evidence="16 17">
    <name type="scientific">Candidatus Hepatoplasma crinochetorum Av</name>
    <dbReference type="NCBI Taxonomy" id="1427984"/>
    <lineage>
        <taxon>Bacteria</taxon>
        <taxon>Bacillati</taxon>
        <taxon>Mycoplasmatota</taxon>
        <taxon>Mollicutes</taxon>
        <taxon>Candidatus Hepatoplasmataceae</taxon>
        <taxon>Candidatus Hepatoplasma</taxon>
    </lineage>
</organism>
<proteinExistence type="inferred from homology"/>
<dbReference type="SUPFAM" id="SSF101353">
    <property type="entry name" value="Putative anticodon-binding domain of alanyl-tRNA synthetase (AlaRS)"/>
    <property type="match status" value="1"/>
</dbReference>
<comment type="cofactor">
    <cofactor evidence="14">
        <name>Zn(2+)</name>
        <dbReference type="ChEBI" id="CHEBI:29105"/>
    </cofactor>
    <text evidence="14">Binds 1 zinc ion per subunit.</text>
</comment>
<reference evidence="16 17" key="1">
    <citation type="journal article" date="2014" name="Genome Biol. Evol.">
        <title>Phylogenomics of "Candidatus Hepatoplasma crinochetorum," a Lineage of Mollicutes Associated with Noninsect Arthropods.</title>
        <authorList>
            <person name="Leclercq S."/>
            <person name="Dittmer J."/>
            <person name="Bouchon D."/>
            <person name="Cordaux R."/>
        </authorList>
    </citation>
    <scope>NUCLEOTIDE SEQUENCE [LARGE SCALE GENOMIC DNA]</scope>
    <source>
        <strain evidence="16 17">Av</strain>
    </source>
</reference>
<dbReference type="CDD" id="cd00673">
    <property type="entry name" value="AlaRS_core"/>
    <property type="match status" value="1"/>
</dbReference>
<dbReference type="InterPro" id="IPR050058">
    <property type="entry name" value="Ala-tRNA_ligase"/>
</dbReference>
<dbReference type="GO" id="GO:0005829">
    <property type="term" value="C:cytosol"/>
    <property type="evidence" value="ECO:0007669"/>
    <property type="project" value="TreeGrafter"/>
</dbReference>
<evidence type="ECO:0000256" key="10">
    <source>
        <dbReference type="ARBA" id="ARBA00022917"/>
    </source>
</evidence>
<dbReference type="PRINTS" id="PR00980">
    <property type="entry name" value="TRNASYNTHALA"/>
</dbReference>
<keyword evidence="8 14" id="KW-0067">ATP-binding</keyword>
<evidence type="ECO:0000256" key="14">
    <source>
        <dbReference type="HAMAP-Rule" id="MF_00036"/>
    </source>
</evidence>
<dbReference type="InterPro" id="IPR018165">
    <property type="entry name" value="Ala-tRNA-synth_IIc_core"/>
</dbReference>
<dbReference type="InterPro" id="IPR018164">
    <property type="entry name" value="Ala-tRNA-synth_IIc_N"/>
</dbReference>
<feature type="binding site" evidence="14">
    <location>
        <position position="562"/>
    </location>
    <ligand>
        <name>Zn(2+)</name>
        <dbReference type="ChEBI" id="CHEBI:29105"/>
    </ligand>
</feature>
<dbReference type="InterPro" id="IPR002318">
    <property type="entry name" value="Ala-tRNA-lgiase_IIc"/>
</dbReference>
<gene>
    <name evidence="14 16" type="primary">alaS</name>
    <name evidence="16" type="ORF">X271_00308</name>
</gene>
<evidence type="ECO:0000256" key="7">
    <source>
        <dbReference type="ARBA" id="ARBA00022833"/>
    </source>
</evidence>
<dbReference type="EMBL" id="CP006932">
    <property type="protein sequence ID" value="AHK22414.1"/>
    <property type="molecule type" value="Genomic_DNA"/>
</dbReference>
<evidence type="ECO:0000259" key="15">
    <source>
        <dbReference type="PROSITE" id="PS50860"/>
    </source>
</evidence>
<dbReference type="HAMAP" id="MF_00036_B">
    <property type="entry name" value="Ala_tRNA_synth_B"/>
    <property type="match status" value="1"/>
</dbReference>
<keyword evidence="17" id="KW-1185">Reference proteome</keyword>
<evidence type="ECO:0000256" key="13">
    <source>
        <dbReference type="ARBA" id="ARBA00048300"/>
    </source>
</evidence>
<dbReference type="GO" id="GO:0002161">
    <property type="term" value="F:aminoacyl-tRNA deacylase activity"/>
    <property type="evidence" value="ECO:0007669"/>
    <property type="project" value="TreeGrafter"/>
</dbReference>
<evidence type="ECO:0000256" key="2">
    <source>
        <dbReference type="ARBA" id="ARBA00022490"/>
    </source>
</evidence>
<dbReference type="InterPro" id="IPR009000">
    <property type="entry name" value="Transl_B-barrel_sf"/>
</dbReference>
<keyword evidence="10 14" id="KW-0648">Protein biosynthesis</keyword>
<evidence type="ECO:0000256" key="1">
    <source>
        <dbReference type="ARBA" id="ARBA00008226"/>
    </source>
</evidence>
<dbReference type="Pfam" id="PF07973">
    <property type="entry name" value="tRNA_SAD"/>
    <property type="match status" value="1"/>
</dbReference>
<evidence type="ECO:0000256" key="9">
    <source>
        <dbReference type="ARBA" id="ARBA00022884"/>
    </source>
</evidence>
<dbReference type="InterPro" id="IPR018162">
    <property type="entry name" value="Ala-tRNA-ligase_IIc_anticod-bd"/>
</dbReference>
<dbReference type="Gene3D" id="3.30.930.10">
    <property type="entry name" value="Bira Bifunctional Protein, Domain 2"/>
    <property type="match status" value="1"/>
</dbReference>
<dbReference type="Proteomes" id="UP000019450">
    <property type="component" value="Chromosome"/>
</dbReference>
<evidence type="ECO:0000256" key="4">
    <source>
        <dbReference type="ARBA" id="ARBA00022598"/>
    </source>
</evidence>
<dbReference type="GO" id="GO:0006419">
    <property type="term" value="P:alanyl-tRNA aminoacylation"/>
    <property type="evidence" value="ECO:0007669"/>
    <property type="project" value="UniProtKB-UniRule"/>
</dbReference>
<dbReference type="OrthoDB" id="9803884at2"/>
<dbReference type="Pfam" id="PF01411">
    <property type="entry name" value="tRNA-synt_2c"/>
    <property type="match status" value="1"/>
</dbReference>
<dbReference type="STRING" id="1427984.X271_00308"/>
<evidence type="ECO:0000313" key="16">
    <source>
        <dbReference type="EMBL" id="AHK22414.1"/>
    </source>
</evidence>
<dbReference type="AlphaFoldDB" id="W8GF85"/>
<dbReference type="NCBIfam" id="TIGR00344">
    <property type="entry name" value="alaS"/>
    <property type="match status" value="1"/>
</dbReference>
<comment type="function">
    <text evidence="12 14">Catalyzes the attachment of alanine to tRNA(Ala) in a two-step reaction: alanine is first activated by ATP to form Ala-AMP and then transferred to the acceptor end of tRNA(Ala). Also edits incorrectly charged Ser-tRNA(Ala) and Gly-tRNA(Ala) via its editing domain.</text>
</comment>
<protein>
    <recommendedName>
        <fullName evidence="14">Alanine--tRNA ligase</fullName>
        <ecNumber evidence="14">6.1.1.7</ecNumber>
    </recommendedName>
    <alternativeName>
        <fullName evidence="14">Alanyl-tRNA synthetase</fullName>
        <shortName evidence="14">AlaRS</shortName>
    </alternativeName>
</protein>
<comment type="similarity">
    <text evidence="1 14">Belongs to the class-II aminoacyl-tRNA synthetase family.</text>
</comment>
<sequence length="899" mass="105665">MKKLNSNQIRKLWIDFFTEKNHLLIPSSSLIPKNDNSLLWINSGIATLKKYFSAEKKPPSKRLVNYQRSIRTGDIDKIGITARHQTFFEMLGNFSIGDYFKKEAIDYAYELLFSEKYFAFSKEKIYITVFEDDNEAYNFWIKKSIAKNHIFKMGRDTNFWDIGKGPCGPSTEIFYDRGINFDKRDAKTLIERDIENDRFIEIWNIVFSEFNNDGNNNYKELPQKNIDTGAGLERLAMIFQKTPTNFESDIFKPIIKELEKLSTYKYLWNYHPTKLLKENKKQWEINSEFKKIADFTRSITFMLADQANFSSTGRGYVIRRLLRESIIIAEQLEINYDFFTNLIPIICQNEKQAYPHLLLNQEKILNLIFDEADKFNKTYTQALKILFEYKELNKLDTDHLFKLHETYGLPLNLSYLKKIAKKYQIEVDYKRLAYLNDQFKLKSKQNTNFTKGMKIQKKLFPNFKNTEFLGYKDYQKIIKAKVIAIKDNYLVCDKTIFYATSGGQESDLGTIDNINVLTVFKTENDLFIHLLEENPFKIGQEVSLKIDLDRREKLTKNHSATHLLFKALEITLNQTLKQEGSKVDSSYLRFDFAYSKNLLWEDLKKAEKIVNDWIRKGFKSEIKILKLEDALKLNPGYLETKNYKDFVRVVKLNEKTIDLCGGTHVDNIKIIEEIKIVKLEKKGSGVYRLIAISGKEEIKKYLISQNIELLNKKGNNLIKKIDQLIYENKKVISSEKLIDLNNIKQEILNLNLSDDNFKFKLNNIIIKSKDIFDFINNLKNEKLKSKLEKILEQNKNLIYYDLENFLQKDLIAISLQVIKNYQNKTLFLALFKDDKYTLFIILGKNNLFINEIDHFIEILKKNGLQGGGKNQLYIFGGRVINLIKIKEIIKKFIEEKENA</sequence>
<dbReference type="SUPFAM" id="SSF55186">
    <property type="entry name" value="ThrRS/AlaRS common domain"/>
    <property type="match status" value="1"/>
</dbReference>
<keyword evidence="11 14" id="KW-0030">Aminoacyl-tRNA synthetase</keyword>
<dbReference type="HOGENOM" id="CLU_004485_1_1_14"/>
<dbReference type="PATRIC" id="fig|1427984.3.peg.296"/>
<dbReference type="InterPro" id="IPR045864">
    <property type="entry name" value="aa-tRNA-synth_II/BPL/LPL"/>
</dbReference>
<dbReference type="InterPro" id="IPR018163">
    <property type="entry name" value="Thr/Ala-tRNA-synth_IIc_edit"/>
</dbReference>
<keyword evidence="2 14" id="KW-0963">Cytoplasm</keyword>
<evidence type="ECO:0000256" key="11">
    <source>
        <dbReference type="ARBA" id="ARBA00023146"/>
    </source>
</evidence>
<keyword evidence="9 14" id="KW-0694">RNA-binding</keyword>
<keyword evidence="4 14" id="KW-0436">Ligase</keyword>
<dbReference type="SUPFAM" id="SSF50447">
    <property type="entry name" value="Translation proteins"/>
    <property type="match status" value="1"/>
</dbReference>
<dbReference type="SMART" id="SM00863">
    <property type="entry name" value="tRNA_SAD"/>
    <property type="match status" value="1"/>
</dbReference>
<dbReference type="RefSeq" id="WP_025208711.1">
    <property type="nucleotide sequence ID" value="NZ_CP006932.1"/>
</dbReference>
<keyword evidence="6 14" id="KW-0547">Nucleotide-binding</keyword>
<evidence type="ECO:0000256" key="6">
    <source>
        <dbReference type="ARBA" id="ARBA00022741"/>
    </source>
</evidence>
<dbReference type="InterPro" id="IPR012947">
    <property type="entry name" value="tRNA_SAD"/>
</dbReference>
<keyword evidence="7 14" id="KW-0862">Zinc</keyword>
<dbReference type="GO" id="GO:0008270">
    <property type="term" value="F:zinc ion binding"/>
    <property type="evidence" value="ECO:0007669"/>
    <property type="project" value="UniProtKB-UniRule"/>
</dbReference>
<dbReference type="InterPro" id="IPR023033">
    <property type="entry name" value="Ala_tRNA_ligase_euk/bac"/>
</dbReference>